<protein>
    <submittedName>
        <fullName evidence="1">Poly(A)+ RNA export protein rae1</fullName>
    </submittedName>
</protein>
<keyword evidence="2" id="KW-1185">Reference proteome</keyword>
<accession>A0ABS8UVM2</accession>
<reference evidence="1 2" key="1">
    <citation type="journal article" date="2021" name="BMC Genomics">
        <title>Datura genome reveals duplications of psychoactive alkaloid biosynthetic genes and high mutation rate following tissue culture.</title>
        <authorList>
            <person name="Rajewski A."/>
            <person name="Carter-House D."/>
            <person name="Stajich J."/>
            <person name="Litt A."/>
        </authorList>
    </citation>
    <scope>NUCLEOTIDE SEQUENCE [LARGE SCALE GENOMIC DNA]</scope>
    <source>
        <strain evidence="1">AR-01</strain>
    </source>
</reference>
<gene>
    <name evidence="1" type="primary">RAE1_3</name>
    <name evidence="1" type="ORF">HAX54_022494</name>
</gene>
<evidence type="ECO:0000313" key="2">
    <source>
        <dbReference type="Proteomes" id="UP000823775"/>
    </source>
</evidence>
<dbReference type="Proteomes" id="UP000823775">
    <property type="component" value="Unassembled WGS sequence"/>
</dbReference>
<comment type="caution">
    <text evidence="1">The sequence shown here is derived from an EMBL/GenBank/DDBJ whole genome shotgun (WGS) entry which is preliminary data.</text>
</comment>
<organism evidence="1 2">
    <name type="scientific">Datura stramonium</name>
    <name type="common">Jimsonweed</name>
    <name type="synonym">Common thornapple</name>
    <dbReference type="NCBI Taxonomy" id="4076"/>
    <lineage>
        <taxon>Eukaryota</taxon>
        <taxon>Viridiplantae</taxon>
        <taxon>Streptophyta</taxon>
        <taxon>Embryophyta</taxon>
        <taxon>Tracheophyta</taxon>
        <taxon>Spermatophyta</taxon>
        <taxon>Magnoliopsida</taxon>
        <taxon>eudicotyledons</taxon>
        <taxon>Gunneridae</taxon>
        <taxon>Pentapetalae</taxon>
        <taxon>asterids</taxon>
        <taxon>lamiids</taxon>
        <taxon>Solanales</taxon>
        <taxon>Solanaceae</taxon>
        <taxon>Solanoideae</taxon>
        <taxon>Datureae</taxon>
        <taxon>Datura</taxon>
    </lineage>
</organism>
<proteinExistence type="predicted"/>
<dbReference type="EMBL" id="JACEIK010002709">
    <property type="protein sequence ID" value="MCD9638494.1"/>
    <property type="molecule type" value="Genomic_DNA"/>
</dbReference>
<sequence length="115" mass="13131">NPGNLSFRFESPKLSQATAYVYIWRHCCCKHNCNKSTEVSTPPADSGIKPLLQSKANLLVATSWDNQVRCWEVMGSEPTLERLYPRPLYRMNTRFYAQLGRMMGQLSSLEVVTSK</sequence>
<name>A0ABS8UVM2_DATST</name>
<feature type="non-terminal residue" evidence="1">
    <location>
        <position position="1"/>
    </location>
</feature>
<evidence type="ECO:0000313" key="1">
    <source>
        <dbReference type="EMBL" id="MCD9638494.1"/>
    </source>
</evidence>